<reference evidence="5 6" key="1">
    <citation type="submission" date="2024-09" db="EMBL/GenBank/DDBJ databases">
        <authorList>
            <person name="Sun Q."/>
            <person name="Mori K."/>
        </authorList>
    </citation>
    <scope>NUCLEOTIDE SEQUENCE [LARGE SCALE GENOMIC DNA]</scope>
    <source>
        <strain evidence="5 6">JCM 3307</strain>
    </source>
</reference>
<sequence>MEIFETYYCGYAMVAAALRREILDGQLAPGASLPSEKELTVRFECSRDMVRDALQVLRRELLIVSLRGRAHRVAPVPDRQRLALAAGASVIGRMPYEFELGALDCSPETPLLQVTTHDGNVQAFPADRFLLANP</sequence>
<dbReference type="SUPFAM" id="SSF46785">
    <property type="entry name" value="Winged helix' DNA-binding domain"/>
    <property type="match status" value="1"/>
</dbReference>
<comment type="caution">
    <text evidence="5">The sequence shown here is derived from an EMBL/GenBank/DDBJ whole genome shotgun (WGS) entry which is preliminary data.</text>
</comment>
<organism evidence="5 6">
    <name type="scientific">Dactylosporangium vinaceum</name>
    <dbReference type="NCBI Taxonomy" id="53362"/>
    <lineage>
        <taxon>Bacteria</taxon>
        <taxon>Bacillati</taxon>
        <taxon>Actinomycetota</taxon>
        <taxon>Actinomycetes</taxon>
        <taxon>Micromonosporales</taxon>
        <taxon>Micromonosporaceae</taxon>
        <taxon>Dactylosporangium</taxon>
    </lineage>
</organism>
<keyword evidence="6" id="KW-1185">Reference proteome</keyword>
<dbReference type="SMART" id="SM00345">
    <property type="entry name" value="HTH_GNTR"/>
    <property type="match status" value="1"/>
</dbReference>
<protein>
    <submittedName>
        <fullName evidence="5">Winged helix-turn-helix domain-containing protein</fullName>
    </submittedName>
</protein>
<evidence type="ECO:0000256" key="2">
    <source>
        <dbReference type="ARBA" id="ARBA00023125"/>
    </source>
</evidence>
<evidence type="ECO:0000256" key="3">
    <source>
        <dbReference type="ARBA" id="ARBA00023163"/>
    </source>
</evidence>
<dbReference type="Proteomes" id="UP001589608">
    <property type="component" value="Unassembled WGS sequence"/>
</dbReference>
<dbReference type="PRINTS" id="PR00035">
    <property type="entry name" value="HTHGNTR"/>
</dbReference>
<dbReference type="PROSITE" id="PS50949">
    <property type="entry name" value="HTH_GNTR"/>
    <property type="match status" value="1"/>
</dbReference>
<evidence type="ECO:0000313" key="5">
    <source>
        <dbReference type="EMBL" id="MFB9449693.1"/>
    </source>
</evidence>
<keyword evidence="1" id="KW-0805">Transcription regulation</keyword>
<name>A0ABV5MLF2_9ACTN</name>
<dbReference type="RefSeq" id="WP_223100632.1">
    <property type="nucleotide sequence ID" value="NZ_CP061913.1"/>
</dbReference>
<gene>
    <name evidence="5" type="ORF">ACFFTR_41995</name>
</gene>
<dbReference type="Gene3D" id="1.10.10.10">
    <property type="entry name" value="Winged helix-like DNA-binding domain superfamily/Winged helix DNA-binding domain"/>
    <property type="match status" value="1"/>
</dbReference>
<dbReference type="InterPro" id="IPR036390">
    <property type="entry name" value="WH_DNA-bd_sf"/>
</dbReference>
<accession>A0ABV5MLF2</accession>
<dbReference type="EMBL" id="JBHMCA010000069">
    <property type="protein sequence ID" value="MFB9449693.1"/>
    <property type="molecule type" value="Genomic_DNA"/>
</dbReference>
<dbReference type="InterPro" id="IPR000524">
    <property type="entry name" value="Tscrpt_reg_HTH_GntR"/>
</dbReference>
<dbReference type="InterPro" id="IPR050679">
    <property type="entry name" value="Bact_HTH_transcr_reg"/>
</dbReference>
<dbReference type="CDD" id="cd07377">
    <property type="entry name" value="WHTH_GntR"/>
    <property type="match status" value="1"/>
</dbReference>
<evidence type="ECO:0000313" key="6">
    <source>
        <dbReference type="Proteomes" id="UP001589608"/>
    </source>
</evidence>
<dbReference type="Pfam" id="PF00392">
    <property type="entry name" value="GntR"/>
    <property type="match status" value="1"/>
</dbReference>
<dbReference type="InterPro" id="IPR036388">
    <property type="entry name" value="WH-like_DNA-bd_sf"/>
</dbReference>
<feature type="domain" description="HTH gntR-type" evidence="4">
    <location>
        <begin position="8"/>
        <end position="76"/>
    </location>
</feature>
<dbReference type="PANTHER" id="PTHR44846">
    <property type="entry name" value="MANNOSYL-D-GLYCERATE TRANSPORT/METABOLISM SYSTEM REPRESSOR MNGR-RELATED"/>
    <property type="match status" value="1"/>
</dbReference>
<proteinExistence type="predicted"/>
<evidence type="ECO:0000256" key="1">
    <source>
        <dbReference type="ARBA" id="ARBA00023015"/>
    </source>
</evidence>
<evidence type="ECO:0000259" key="4">
    <source>
        <dbReference type="PROSITE" id="PS50949"/>
    </source>
</evidence>
<keyword evidence="2" id="KW-0238">DNA-binding</keyword>
<dbReference type="PANTHER" id="PTHR44846:SF17">
    <property type="entry name" value="GNTR-FAMILY TRANSCRIPTIONAL REGULATOR"/>
    <property type="match status" value="1"/>
</dbReference>
<keyword evidence="3" id="KW-0804">Transcription</keyword>